<feature type="domain" description="M23ase beta-sheet core" evidence="2">
    <location>
        <begin position="91"/>
        <end position="184"/>
    </location>
</feature>
<accession>A0ABW2GZ76</accession>
<dbReference type="EMBL" id="JBHTAC010000021">
    <property type="protein sequence ID" value="MFC7244931.1"/>
    <property type="molecule type" value="Genomic_DNA"/>
</dbReference>
<evidence type="ECO:0000313" key="4">
    <source>
        <dbReference type="Proteomes" id="UP001596392"/>
    </source>
</evidence>
<dbReference type="InterPro" id="IPR016047">
    <property type="entry name" value="M23ase_b-sheet_dom"/>
</dbReference>
<organism evidence="3 4">
    <name type="scientific">Catellatospora aurea</name>
    <dbReference type="NCBI Taxonomy" id="1337874"/>
    <lineage>
        <taxon>Bacteria</taxon>
        <taxon>Bacillati</taxon>
        <taxon>Actinomycetota</taxon>
        <taxon>Actinomycetes</taxon>
        <taxon>Micromonosporales</taxon>
        <taxon>Micromonosporaceae</taxon>
        <taxon>Catellatospora</taxon>
    </lineage>
</organism>
<dbReference type="RefSeq" id="WP_376807895.1">
    <property type="nucleotide sequence ID" value="NZ_JBHTAC010000021.1"/>
</dbReference>
<keyword evidence="3" id="KW-0378">Hydrolase</keyword>
<dbReference type="PANTHER" id="PTHR21666">
    <property type="entry name" value="PEPTIDASE-RELATED"/>
    <property type="match status" value="1"/>
</dbReference>
<evidence type="ECO:0000313" key="3">
    <source>
        <dbReference type="EMBL" id="MFC7244931.1"/>
    </source>
</evidence>
<dbReference type="CDD" id="cd12797">
    <property type="entry name" value="M23_peptidase"/>
    <property type="match status" value="1"/>
</dbReference>
<dbReference type="PANTHER" id="PTHR21666:SF270">
    <property type="entry name" value="MUREIN HYDROLASE ACTIVATOR ENVC"/>
    <property type="match status" value="1"/>
</dbReference>
<gene>
    <name evidence="3" type="ORF">ACFQO7_20855</name>
</gene>
<evidence type="ECO:0000259" key="2">
    <source>
        <dbReference type="Pfam" id="PF01551"/>
    </source>
</evidence>
<dbReference type="Pfam" id="PF01551">
    <property type="entry name" value="Peptidase_M23"/>
    <property type="match status" value="1"/>
</dbReference>
<reference evidence="4" key="1">
    <citation type="journal article" date="2019" name="Int. J. Syst. Evol. Microbiol.">
        <title>The Global Catalogue of Microorganisms (GCM) 10K type strain sequencing project: providing services to taxonomists for standard genome sequencing and annotation.</title>
        <authorList>
            <consortium name="The Broad Institute Genomics Platform"/>
            <consortium name="The Broad Institute Genome Sequencing Center for Infectious Disease"/>
            <person name="Wu L."/>
            <person name="Ma J."/>
        </authorList>
    </citation>
    <scope>NUCLEOTIDE SEQUENCE [LARGE SCALE GENOMIC DNA]</scope>
    <source>
        <strain evidence="4">CGMCC 1.9106</strain>
    </source>
</reference>
<dbReference type="InterPro" id="IPR011055">
    <property type="entry name" value="Dup_hybrid_motif"/>
</dbReference>
<protein>
    <submittedName>
        <fullName evidence="3">M23 family metallopeptidase</fullName>
        <ecNumber evidence="3">3.4.24.-</ecNumber>
    </submittedName>
</protein>
<dbReference type="GO" id="GO:0016787">
    <property type="term" value="F:hydrolase activity"/>
    <property type="evidence" value="ECO:0007669"/>
    <property type="project" value="UniProtKB-KW"/>
</dbReference>
<feature type="region of interest" description="Disordered" evidence="1">
    <location>
        <begin position="43"/>
        <end position="63"/>
    </location>
</feature>
<dbReference type="InterPro" id="IPR050570">
    <property type="entry name" value="Cell_wall_metabolism_enzyme"/>
</dbReference>
<dbReference type="Proteomes" id="UP001596392">
    <property type="component" value="Unassembled WGS sequence"/>
</dbReference>
<evidence type="ECO:0000256" key="1">
    <source>
        <dbReference type="SAM" id="MobiDB-lite"/>
    </source>
</evidence>
<name>A0ABW2GZ76_9ACTN</name>
<sequence>MLATAAAGAGVVAFATGAAVDDAKGDAADSAVAAYVQAGGATSDRAQAADRANRAERTTETTAESTVTWKLPLHDYDLAAGVSAGAGHSRHGLDLTGLPEGTPFAAMRAGTVVQAGWNGAFGNSVIIDHGDGVQTVYAHASHVLVKRGQQVEAGQAIALLGNTGLSRNVHLHLELYVDGVLQDPLSWFKERGVDFELEIEALPS</sequence>
<dbReference type="EC" id="3.4.24.-" evidence="3"/>
<dbReference type="Gene3D" id="2.70.70.10">
    <property type="entry name" value="Glucose Permease (Domain IIA)"/>
    <property type="match status" value="1"/>
</dbReference>
<feature type="compositionally biased region" description="Basic and acidic residues" evidence="1">
    <location>
        <begin position="47"/>
        <end position="59"/>
    </location>
</feature>
<keyword evidence="4" id="KW-1185">Reference proteome</keyword>
<comment type="caution">
    <text evidence="3">The sequence shown here is derived from an EMBL/GenBank/DDBJ whole genome shotgun (WGS) entry which is preliminary data.</text>
</comment>
<dbReference type="SUPFAM" id="SSF51261">
    <property type="entry name" value="Duplicated hybrid motif"/>
    <property type="match status" value="1"/>
</dbReference>
<proteinExistence type="predicted"/>